<dbReference type="CDD" id="cd07377">
    <property type="entry name" value="WHTH_GntR"/>
    <property type="match status" value="1"/>
</dbReference>
<dbReference type="SUPFAM" id="SSF46785">
    <property type="entry name" value="Winged helix' DNA-binding domain"/>
    <property type="match status" value="1"/>
</dbReference>
<reference evidence="7 8" key="1">
    <citation type="submission" date="2020-08" db="EMBL/GenBank/DDBJ databases">
        <title>Genomic Encyclopedia of Type Strains, Phase IV (KMG-IV): sequencing the most valuable type-strain genomes for metagenomic binning, comparative biology and taxonomic classification.</title>
        <authorList>
            <person name="Goeker M."/>
        </authorList>
    </citation>
    <scope>NUCLEOTIDE SEQUENCE [LARGE SCALE GENOMIC DNA]</scope>
    <source>
        <strain evidence="7 8">DSM 45615</strain>
    </source>
</reference>
<dbReference type="Gene3D" id="1.10.10.10">
    <property type="entry name" value="Winged helix-like DNA-binding domain superfamily/Winged helix DNA-binding domain"/>
    <property type="match status" value="1"/>
</dbReference>
<dbReference type="InterPro" id="IPR015421">
    <property type="entry name" value="PyrdxlP-dep_Trfase_major"/>
</dbReference>
<comment type="caution">
    <text evidence="7">The sequence shown here is derived from an EMBL/GenBank/DDBJ whole genome shotgun (WGS) entry which is preliminary data.</text>
</comment>
<comment type="similarity">
    <text evidence="1">In the C-terminal section; belongs to the class-I pyridoxal-phosphate-dependent aminotransferase family.</text>
</comment>
<dbReference type="CDD" id="cd00609">
    <property type="entry name" value="AAT_like"/>
    <property type="match status" value="1"/>
</dbReference>
<dbReference type="GO" id="GO:0003677">
    <property type="term" value="F:DNA binding"/>
    <property type="evidence" value="ECO:0007669"/>
    <property type="project" value="UniProtKB-KW"/>
</dbReference>
<dbReference type="PROSITE" id="PS50949">
    <property type="entry name" value="HTH_GNTR"/>
    <property type="match status" value="1"/>
</dbReference>
<organism evidence="7 8">
    <name type="scientific">Thermocatellispora tengchongensis</name>
    <dbReference type="NCBI Taxonomy" id="1073253"/>
    <lineage>
        <taxon>Bacteria</taxon>
        <taxon>Bacillati</taxon>
        <taxon>Actinomycetota</taxon>
        <taxon>Actinomycetes</taxon>
        <taxon>Streptosporangiales</taxon>
        <taxon>Streptosporangiaceae</taxon>
        <taxon>Thermocatellispora</taxon>
    </lineage>
</organism>
<dbReference type="PRINTS" id="PR00035">
    <property type="entry name" value="HTHGNTR"/>
</dbReference>
<evidence type="ECO:0000256" key="5">
    <source>
        <dbReference type="ARBA" id="ARBA00023163"/>
    </source>
</evidence>
<dbReference type="InterPro" id="IPR036390">
    <property type="entry name" value="WH_DNA-bd_sf"/>
</dbReference>
<dbReference type="Gene3D" id="3.40.640.10">
    <property type="entry name" value="Type I PLP-dependent aspartate aminotransferase-like (Major domain)"/>
    <property type="match status" value="1"/>
</dbReference>
<gene>
    <name evidence="7" type="ORF">HNP84_006749</name>
</gene>
<evidence type="ECO:0000313" key="8">
    <source>
        <dbReference type="Proteomes" id="UP000578449"/>
    </source>
</evidence>
<dbReference type="InterPro" id="IPR036388">
    <property type="entry name" value="WH-like_DNA-bd_sf"/>
</dbReference>
<dbReference type="GO" id="GO:0030170">
    <property type="term" value="F:pyridoxal phosphate binding"/>
    <property type="evidence" value="ECO:0007669"/>
    <property type="project" value="InterPro"/>
</dbReference>
<feature type="domain" description="HTH gntR-type" evidence="6">
    <location>
        <begin position="21"/>
        <end position="89"/>
    </location>
</feature>
<evidence type="ECO:0000256" key="4">
    <source>
        <dbReference type="ARBA" id="ARBA00023125"/>
    </source>
</evidence>
<dbReference type="SMART" id="SM00345">
    <property type="entry name" value="HTH_GNTR"/>
    <property type="match status" value="1"/>
</dbReference>
<evidence type="ECO:0000256" key="3">
    <source>
        <dbReference type="ARBA" id="ARBA00023015"/>
    </source>
</evidence>
<dbReference type="Proteomes" id="UP000578449">
    <property type="component" value="Unassembled WGS sequence"/>
</dbReference>
<dbReference type="SUPFAM" id="SSF53383">
    <property type="entry name" value="PLP-dependent transferases"/>
    <property type="match status" value="1"/>
</dbReference>
<proteinExistence type="inferred from homology"/>
<dbReference type="Pfam" id="PF00392">
    <property type="entry name" value="GntR"/>
    <property type="match status" value="1"/>
</dbReference>
<sequence>MSRQSPSLAAVGITLDPAPGIAVSRHLYERIRDAILSGQLRPGLRLPSSRALAAELGVSRTTTVTAYERLRDEGYLDGRVGAGTTVALLQIPPAAAPVHQPPAVRRPPRLSAQGAALAGVRWRIRHAMDGPGSGPPAFPVGRPALDAFPAELWGKVVARRARRSAGSLLRYQHPAGYRPLREAIAAYAGMARAVRCTPEQVLVVGGAQAGLSLAARLLLDPGDDAWMENPGYYGARGAIIAAGATPVPVPVDEDGLDIAAGKALAPRARVAYVTPSHQFPLGVTMSLPRRLALLEWARTADAYVVEDDYDSEYRYVGDPLPSLQGLDGSGRVVYVGSFSKVLFPALRIGYLIVPDELVDAFAAGQRFAAAHVPALEQAALTDFIADGHFARHVRRMRALYAERGAALVQAARRELDGVLSVTPAHAGLHVIGWLPDGMDDGAAALRAAEHGVDVQPLSAHAQEPGRRPGLLLGHAATPEPDIVTGIQRLAAALTAAS</sequence>
<evidence type="ECO:0000256" key="1">
    <source>
        <dbReference type="ARBA" id="ARBA00005384"/>
    </source>
</evidence>
<accession>A0A840PIR7</accession>
<dbReference type="EMBL" id="JACHGN010000016">
    <property type="protein sequence ID" value="MBB5136997.1"/>
    <property type="molecule type" value="Genomic_DNA"/>
</dbReference>
<dbReference type="InterPro" id="IPR015424">
    <property type="entry name" value="PyrdxlP-dep_Trfase"/>
</dbReference>
<dbReference type="GO" id="GO:0003700">
    <property type="term" value="F:DNA-binding transcription factor activity"/>
    <property type="evidence" value="ECO:0007669"/>
    <property type="project" value="InterPro"/>
</dbReference>
<keyword evidence="7" id="KW-0032">Aminotransferase</keyword>
<evidence type="ECO:0000313" key="7">
    <source>
        <dbReference type="EMBL" id="MBB5136997.1"/>
    </source>
</evidence>
<keyword evidence="3" id="KW-0805">Transcription regulation</keyword>
<dbReference type="PANTHER" id="PTHR46577">
    <property type="entry name" value="HTH-TYPE TRANSCRIPTIONAL REGULATORY PROTEIN GABR"/>
    <property type="match status" value="1"/>
</dbReference>
<dbReference type="Pfam" id="PF00155">
    <property type="entry name" value="Aminotran_1_2"/>
    <property type="match status" value="1"/>
</dbReference>
<keyword evidence="8" id="KW-1185">Reference proteome</keyword>
<evidence type="ECO:0000259" key="6">
    <source>
        <dbReference type="PROSITE" id="PS50949"/>
    </source>
</evidence>
<dbReference type="InterPro" id="IPR000524">
    <property type="entry name" value="Tscrpt_reg_HTH_GntR"/>
</dbReference>
<keyword evidence="7" id="KW-0808">Transferase</keyword>
<keyword evidence="2" id="KW-0663">Pyridoxal phosphate</keyword>
<dbReference type="GO" id="GO:0008483">
    <property type="term" value="F:transaminase activity"/>
    <property type="evidence" value="ECO:0007669"/>
    <property type="project" value="UniProtKB-KW"/>
</dbReference>
<protein>
    <submittedName>
        <fullName evidence="7">GntR family transcriptional regulator/MocR family aminotransferase</fullName>
    </submittedName>
</protein>
<dbReference type="PANTHER" id="PTHR46577:SF1">
    <property type="entry name" value="HTH-TYPE TRANSCRIPTIONAL REGULATORY PROTEIN GABR"/>
    <property type="match status" value="1"/>
</dbReference>
<evidence type="ECO:0000256" key="2">
    <source>
        <dbReference type="ARBA" id="ARBA00022898"/>
    </source>
</evidence>
<name>A0A840PIR7_9ACTN</name>
<keyword evidence="4" id="KW-0238">DNA-binding</keyword>
<keyword evidence="5" id="KW-0804">Transcription</keyword>
<dbReference type="InterPro" id="IPR051446">
    <property type="entry name" value="HTH_trans_reg/aminotransferase"/>
</dbReference>
<dbReference type="RefSeq" id="WP_185053852.1">
    <property type="nucleotide sequence ID" value="NZ_BAABIX010000021.1"/>
</dbReference>
<dbReference type="InterPro" id="IPR004839">
    <property type="entry name" value="Aminotransferase_I/II_large"/>
</dbReference>
<dbReference type="AlphaFoldDB" id="A0A840PIR7"/>